<feature type="active site" evidence="8">
    <location>
        <position position="82"/>
    </location>
</feature>
<dbReference type="PANTHER" id="PTHR42994:SF1">
    <property type="entry name" value="PEPTIDASE T"/>
    <property type="match status" value="1"/>
</dbReference>
<organism evidence="11 12">
    <name type="scientific">Tatumella morbirosei</name>
    <dbReference type="NCBI Taxonomy" id="642227"/>
    <lineage>
        <taxon>Bacteria</taxon>
        <taxon>Pseudomonadati</taxon>
        <taxon>Pseudomonadota</taxon>
        <taxon>Gammaproteobacteria</taxon>
        <taxon>Enterobacterales</taxon>
        <taxon>Erwiniaceae</taxon>
        <taxon>Tatumella</taxon>
    </lineage>
</organism>
<dbReference type="GO" id="GO:0008270">
    <property type="term" value="F:zinc ion binding"/>
    <property type="evidence" value="ECO:0007669"/>
    <property type="project" value="InterPro"/>
</dbReference>
<evidence type="ECO:0000256" key="2">
    <source>
        <dbReference type="ARBA" id="ARBA00022670"/>
    </source>
</evidence>
<evidence type="ECO:0000256" key="8">
    <source>
        <dbReference type="PIRSR" id="PIRSR037215-1"/>
    </source>
</evidence>
<keyword evidence="5 9" id="KW-0862">Zinc</keyword>
<dbReference type="PROSITE" id="PS00758">
    <property type="entry name" value="ARGE_DAPE_CPG2_1"/>
    <property type="match status" value="1"/>
</dbReference>
<evidence type="ECO:0000259" key="10">
    <source>
        <dbReference type="Pfam" id="PF07687"/>
    </source>
</evidence>
<evidence type="ECO:0000256" key="3">
    <source>
        <dbReference type="ARBA" id="ARBA00022723"/>
    </source>
</evidence>
<accession>A0A095T9Z2</accession>
<dbReference type="Pfam" id="PF01546">
    <property type="entry name" value="Peptidase_M20"/>
    <property type="match status" value="1"/>
</dbReference>
<dbReference type="Proteomes" id="UP000029577">
    <property type="component" value="Unassembled WGS sequence"/>
</dbReference>
<dbReference type="NCBIfam" id="NF009920">
    <property type="entry name" value="PRK13381.1"/>
    <property type="match status" value="1"/>
</dbReference>
<dbReference type="PANTHER" id="PTHR42994">
    <property type="entry name" value="PEPTIDASE T"/>
    <property type="match status" value="1"/>
</dbReference>
<keyword evidence="12" id="KW-1185">Reference proteome</keyword>
<dbReference type="STRING" id="642227.HA49_10700"/>
<feature type="domain" description="Peptidase M20 dimerisation" evidence="10">
    <location>
        <begin position="207"/>
        <end position="309"/>
    </location>
</feature>
<dbReference type="PIRSF" id="PIRSF037215">
    <property type="entry name" value="Peptidase_M20B"/>
    <property type="match status" value="1"/>
</dbReference>
<feature type="binding site" evidence="9">
    <location>
        <position position="80"/>
    </location>
    <ligand>
        <name>Zn(2+)</name>
        <dbReference type="ChEBI" id="CHEBI:29105"/>
        <label>1</label>
    </ligand>
</feature>
<evidence type="ECO:0000256" key="5">
    <source>
        <dbReference type="ARBA" id="ARBA00022833"/>
    </source>
</evidence>
<name>A0A095T9Z2_9GAMM</name>
<dbReference type="MEROPS" id="M20.003"/>
<evidence type="ECO:0000313" key="11">
    <source>
        <dbReference type="EMBL" id="KGD73706.1"/>
    </source>
</evidence>
<dbReference type="Gene3D" id="3.40.630.10">
    <property type="entry name" value="Zn peptidases"/>
    <property type="match status" value="1"/>
</dbReference>
<evidence type="ECO:0000256" key="4">
    <source>
        <dbReference type="ARBA" id="ARBA00022801"/>
    </source>
</evidence>
<comment type="caution">
    <text evidence="11">The sequence shown here is derived from an EMBL/GenBank/DDBJ whole genome shotgun (WGS) entry which is preliminary data.</text>
</comment>
<dbReference type="EC" id="3.4.11.4" evidence="7"/>
<dbReference type="InterPro" id="IPR036264">
    <property type="entry name" value="Bact_exopeptidase_dim_dom"/>
</dbReference>
<dbReference type="GO" id="GO:0045148">
    <property type="term" value="F:tripeptide aminopeptidase activity"/>
    <property type="evidence" value="ECO:0007669"/>
    <property type="project" value="UniProtKB-UniRule"/>
</dbReference>
<dbReference type="NCBIfam" id="NF003976">
    <property type="entry name" value="PRK05469.1"/>
    <property type="match status" value="1"/>
</dbReference>
<keyword evidence="4" id="KW-0378">Hydrolase</keyword>
<dbReference type="GO" id="GO:0006518">
    <property type="term" value="P:peptide metabolic process"/>
    <property type="evidence" value="ECO:0007669"/>
    <property type="project" value="InterPro"/>
</dbReference>
<keyword evidence="3 9" id="KW-0479">Metal-binding</keyword>
<keyword evidence="6" id="KW-0482">Metalloprotease</keyword>
<dbReference type="InterPro" id="IPR011650">
    <property type="entry name" value="Peptidase_M20_dimer"/>
</dbReference>
<dbReference type="Gene3D" id="3.30.70.360">
    <property type="match status" value="1"/>
</dbReference>
<dbReference type="GO" id="GO:0006508">
    <property type="term" value="P:proteolysis"/>
    <property type="evidence" value="ECO:0007669"/>
    <property type="project" value="UniProtKB-UniRule"/>
</dbReference>
<dbReference type="SUPFAM" id="SSF53187">
    <property type="entry name" value="Zn-dependent exopeptidases"/>
    <property type="match status" value="1"/>
</dbReference>
<dbReference type="eggNOG" id="COG2195">
    <property type="taxonomic scope" value="Bacteria"/>
</dbReference>
<sequence length="414" mass="45173">MEKLLDRFLQYVQVDTQSKVQCRSGQVPSSEGQWQLARILMAELETLGCVEISLSEHCCLTATLPATVSEPVPVVGFIAHLDTSPDCSGKNIQPQLVENYRGGDIALGIGEEILSPVLIPVLHQLHGHTLITTDGKTLLGADDKAGIAEIITALARLKQQQRPHGKIRVAFTPDEETGTGAALFDIESFGADWAYTVDGNGAGEFEYENFNAGKAVVKITGNSAHTGEAKGKLVNALELAWEFHAQLPAEEKPENTTGYQGFYHLDSLKGHAGRAEIHYLVRDFVWQDFLLRQQYLEAIAGRMDHHYGNHVSVSVSFQQSYRNMREKIEAQPQVIALALLAIERCGVQPVVKPVRGGTDGAVLSWQGLPCPNLFTGGFNFHGKHEFASLNIMDLSVRVIMQIAELAAAGGEPAR</sequence>
<reference evidence="11" key="1">
    <citation type="submission" date="2014-12" db="EMBL/GenBank/DDBJ databases">
        <title>The draft genome of the Tatumella morbirosei type strain, LMG23360T isolated from pineapple rot.</title>
        <authorList>
            <person name="Smits T.H."/>
            <person name="Palmer M."/>
            <person name="Venter S.N."/>
            <person name="Duffy B."/>
            <person name="Steenkamp E.T."/>
            <person name="Chan W.Y."/>
            <person name="Coutinho T.A."/>
            <person name="Coetzee M.P."/>
            <person name="De Maayer P."/>
        </authorList>
    </citation>
    <scope>NUCLEOTIDE SEQUENCE [LARGE SCALE GENOMIC DNA]</scope>
    <source>
        <strain evidence="11">LMG 23360</strain>
    </source>
</reference>
<evidence type="ECO:0000256" key="7">
    <source>
        <dbReference type="NCBIfam" id="TIGR01882"/>
    </source>
</evidence>
<feature type="binding site" evidence="9">
    <location>
        <position position="176"/>
    </location>
    <ligand>
        <name>Zn(2+)</name>
        <dbReference type="ChEBI" id="CHEBI:29105"/>
        <label>2</label>
    </ligand>
</feature>
<dbReference type="InterPro" id="IPR010161">
    <property type="entry name" value="Peptidase_M20B"/>
</dbReference>
<proteinExistence type="inferred from homology"/>
<evidence type="ECO:0000256" key="9">
    <source>
        <dbReference type="PIRSR" id="PIRSR037215-2"/>
    </source>
</evidence>
<dbReference type="PROSITE" id="PS00759">
    <property type="entry name" value="ARGE_DAPE_CPG2_2"/>
    <property type="match status" value="1"/>
</dbReference>
<feature type="binding site" evidence="9">
    <location>
        <position position="381"/>
    </location>
    <ligand>
        <name>Zn(2+)</name>
        <dbReference type="ChEBI" id="CHEBI:29105"/>
        <label>2</label>
    </ligand>
</feature>
<feature type="binding site" evidence="9">
    <location>
        <position position="142"/>
    </location>
    <ligand>
        <name>Zn(2+)</name>
        <dbReference type="ChEBI" id="CHEBI:29105"/>
        <label>1</label>
    </ligand>
</feature>
<protein>
    <recommendedName>
        <fullName evidence="7">Peptidase T</fullName>
        <ecNumber evidence="7">3.4.11.4</ecNumber>
    </recommendedName>
</protein>
<evidence type="ECO:0000256" key="6">
    <source>
        <dbReference type="ARBA" id="ARBA00023049"/>
    </source>
</evidence>
<dbReference type="SUPFAM" id="SSF55031">
    <property type="entry name" value="Bacterial exopeptidase dimerisation domain"/>
    <property type="match status" value="1"/>
</dbReference>
<dbReference type="OrthoDB" id="9804934at2"/>
<dbReference type="NCBIfam" id="TIGR01882">
    <property type="entry name" value="peptidase-T"/>
    <property type="match status" value="1"/>
</dbReference>
<dbReference type="CDD" id="cd03892">
    <property type="entry name" value="M20_peptT"/>
    <property type="match status" value="1"/>
</dbReference>
<dbReference type="EMBL" id="JPKR02000002">
    <property type="protein sequence ID" value="KGD73706.1"/>
    <property type="molecule type" value="Genomic_DNA"/>
</dbReference>
<dbReference type="Pfam" id="PF07687">
    <property type="entry name" value="M20_dimer"/>
    <property type="match status" value="1"/>
</dbReference>
<dbReference type="InterPro" id="IPR001261">
    <property type="entry name" value="ArgE/DapE_CS"/>
</dbReference>
<keyword evidence="2" id="KW-0645">Protease</keyword>
<feature type="active site" description="Proton acceptor" evidence="8">
    <location>
        <position position="175"/>
    </location>
</feature>
<dbReference type="GO" id="GO:0005829">
    <property type="term" value="C:cytosol"/>
    <property type="evidence" value="ECO:0007669"/>
    <property type="project" value="TreeGrafter"/>
</dbReference>
<evidence type="ECO:0000256" key="1">
    <source>
        <dbReference type="ARBA" id="ARBA00009692"/>
    </source>
</evidence>
<evidence type="ECO:0000313" key="12">
    <source>
        <dbReference type="Proteomes" id="UP000029577"/>
    </source>
</evidence>
<dbReference type="RefSeq" id="WP_038020145.1">
    <property type="nucleotide sequence ID" value="NZ_JPKR02000002.1"/>
</dbReference>
<gene>
    <name evidence="11" type="ORF">HA49_10700</name>
</gene>
<comment type="similarity">
    <text evidence="1">Belongs to the peptidase M20B family.</text>
</comment>
<comment type="cofactor">
    <cofactor evidence="9">
        <name>Zn(2+)</name>
        <dbReference type="ChEBI" id="CHEBI:29105"/>
    </cofactor>
    <text evidence="9">Binds 2 Zn(2+) ions per subunit.</text>
</comment>
<dbReference type="AlphaFoldDB" id="A0A095T9Z2"/>
<feature type="binding site" evidence="9">
    <location>
        <position position="198"/>
    </location>
    <ligand>
        <name>Zn(2+)</name>
        <dbReference type="ChEBI" id="CHEBI:29105"/>
        <label>1</label>
    </ligand>
</feature>
<dbReference type="InterPro" id="IPR002933">
    <property type="entry name" value="Peptidase_M20"/>
</dbReference>
<feature type="binding site" evidence="9">
    <location>
        <position position="142"/>
    </location>
    <ligand>
        <name>Zn(2+)</name>
        <dbReference type="ChEBI" id="CHEBI:29105"/>
        <label>2</label>
    </ligand>
</feature>
<dbReference type="GO" id="GO:0008237">
    <property type="term" value="F:metallopeptidase activity"/>
    <property type="evidence" value="ECO:0007669"/>
    <property type="project" value="UniProtKB-KW"/>
</dbReference>